<dbReference type="AlphaFoldDB" id="A0A3A6WII8"/>
<feature type="compositionally biased region" description="Gly residues" evidence="1">
    <location>
        <begin position="117"/>
        <end position="163"/>
    </location>
</feature>
<dbReference type="Gene3D" id="3.30.1150.10">
    <property type="match status" value="1"/>
</dbReference>
<evidence type="ECO:0000256" key="2">
    <source>
        <dbReference type="SAM" id="Phobius"/>
    </source>
</evidence>
<sequence length="265" mass="27259">MGLGISWKKAAIISAVVHLIILFIAVIFFVVVPAIQEQETYEVDLTQSVLDDGGSGHAGGGGGDRSSLFPKPLSADEVAARTKAVVANVEPSTATDIPDAVDAPSKGSENTSNVSGESGGAGNGPGSGGGEGGGHGTGTGTGVGEGQGEGEGSGTGKGSGGGHGRAHVAFDEQGFYNAVNNQKVIPQQYIRQHREVHETIYVFVRIDTNGNAVEQYVESGDDPLLREEAMAAVNRALPYQNPTDDIQPVTVPVRFDLSEGTDDDD</sequence>
<dbReference type="RefSeq" id="WP_119982706.1">
    <property type="nucleotide sequence ID" value="NZ_QXZZ01000032.1"/>
</dbReference>
<accession>A0A3A6WII8</accession>
<organism evidence="3 4">
    <name type="scientific">Veillonella atypica</name>
    <dbReference type="NCBI Taxonomy" id="39777"/>
    <lineage>
        <taxon>Bacteria</taxon>
        <taxon>Bacillati</taxon>
        <taxon>Bacillota</taxon>
        <taxon>Negativicutes</taxon>
        <taxon>Veillonellales</taxon>
        <taxon>Veillonellaceae</taxon>
        <taxon>Veillonella</taxon>
    </lineage>
</organism>
<comment type="caution">
    <text evidence="3">The sequence shown here is derived from an EMBL/GenBank/DDBJ whole genome shotgun (WGS) entry which is preliminary data.</text>
</comment>
<dbReference type="SUPFAM" id="SSF74653">
    <property type="entry name" value="TolA/TonB C-terminal domain"/>
    <property type="match status" value="1"/>
</dbReference>
<dbReference type="EMBL" id="QXZZ01000032">
    <property type="protein sequence ID" value="RJY50261.1"/>
    <property type="molecule type" value="Genomic_DNA"/>
</dbReference>
<keyword evidence="2" id="KW-0812">Transmembrane</keyword>
<name>A0A3A6WII8_9FIRM</name>
<evidence type="ECO:0000256" key="1">
    <source>
        <dbReference type="SAM" id="MobiDB-lite"/>
    </source>
</evidence>
<protein>
    <submittedName>
        <fullName evidence="3">Energy transducer TonB</fullName>
    </submittedName>
</protein>
<evidence type="ECO:0000313" key="4">
    <source>
        <dbReference type="Proteomes" id="UP000277803"/>
    </source>
</evidence>
<keyword evidence="2" id="KW-0472">Membrane</keyword>
<gene>
    <name evidence="3" type="ORF">D2965_06670</name>
</gene>
<proteinExistence type="predicted"/>
<dbReference type="Proteomes" id="UP000277803">
    <property type="component" value="Unassembled WGS sequence"/>
</dbReference>
<keyword evidence="2" id="KW-1133">Transmembrane helix</keyword>
<feature type="region of interest" description="Disordered" evidence="1">
    <location>
        <begin position="90"/>
        <end position="166"/>
    </location>
</feature>
<evidence type="ECO:0000313" key="3">
    <source>
        <dbReference type="EMBL" id="RJY50261.1"/>
    </source>
</evidence>
<reference evidence="3 4" key="1">
    <citation type="submission" date="2018-09" db="EMBL/GenBank/DDBJ databases">
        <title>Genome sequence of Veillonella atypica isolated from periodontal Korean patients.</title>
        <authorList>
            <person name="Lee J.-H."/>
            <person name="Moon J.-H."/>
            <person name="Shin S.-Y."/>
        </authorList>
    </citation>
    <scope>NUCLEOTIDE SEQUENCE [LARGE SCALE GENOMIC DNA]</scope>
    <source>
        <strain evidence="3 4">KHUD_V1</strain>
    </source>
</reference>
<feature type="transmembrane region" description="Helical" evidence="2">
    <location>
        <begin position="12"/>
        <end position="35"/>
    </location>
</feature>